<feature type="coiled-coil region" evidence="1">
    <location>
        <begin position="311"/>
        <end position="338"/>
    </location>
</feature>
<dbReference type="Proteomes" id="UP001165240">
    <property type="component" value="Unassembled WGS sequence"/>
</dbReference>
<dbReference type="Gene3D" id="3.40.50.300">
    <property type="entry name" value="P-loop containing nucleotide triphosphate hydrolases"/>
    <property type="match status" value="2"/>
</dbReference>
<dbReference type="InterPro" id="IPR027417">
    <property type="entry name" value="P-loop_NTPase"/>
</dbReference>
<sequence>MDIQNDIVAVWRNVVITRDVREQGWFKFSGFHTSFDSEAQLMAHFSELKRLFKEIKREIQCIVVPTRQSIDDIREKYASMIRGNLRVVASSHIQSVFHYLKTSDELGAEERRYEFYIGVELGKSTLDDEAEDMTYKEMYQALKDWLSSKFAKIRGDHHVYLTEDRLRKISRSNKEVTKFLEGLPFSFTPVTTEGMTKLIPWIFNIGLRFPPNWQKWEDRFTPIFNKQGELIARIQTEDDVLNLQLTGIENPKSRRYLTLHQTDAKGYNHQTHVAFLHMVGMPEEIHFPETRWLEALRSLPFAVGVSLKMSYQDADQRLRKLRRKKSNLEDQANHLNAFGEDAGSNVYQGISHAENIIANVEKEREGGYLMSAIFSVSSSDRDELMQRVNDLIDEYAGMGITLQNTYGLQLRSLLECLPGSRRYVTEFIQDVDINAVTASFFGNRQELGDEYGYYAGRTLSGTAVYVLPGLAASGAALTQSLVTVYTGKTGSGKSMAANRDIYEAALSGAKVLLLDPKSERKDICKWDEKLGELGSELNFISFSTKDEDAGKLDPFLLFDNRAEAVEVSREIIYYLLNINIRNDSAKSSIVTKAVKRVGQLAEPSIRFVKDELRNLVNENDTLPEDHRPMALELASILEEFEDVSLARLIFGKRMNDENVLNYANQFNVLQVDNLQLPKKSTPPEEYTEANIVSVAILFSLTAYMMKFLRMFQNELTVVAIDEAWNFFQNPAGERLIDRLFREGRSLFSPIYLMTQNLMDIPSSMRGQIGTAYCFRTDIPEEIETIQEFMKLEDSAGLEDMMPKMQSGYCLYRDLHQRTGVMQVRILQEHLFDAFDTSIDVRELASQV</sequence>
<keyword evidence="1" id="KW-0175">Coiled coil</keyword>
<keyword evidence="2" id="KW-0547">Nucleotide-binding</keyword>
<evidence type="ECO:0000313" key="3">
    <source>
        <dbReference type="Proteomes" id="UP001165240"/>
    </source>
</evidence>
<proteinExistence type="predicted"/>
<reference evidence="2" key="1">
    <citation type="journal article" date="2024" name="Appl Microbiol">
        <title>Effect of kuratsuki Bacillus and Priestia on Taste of Sake.</title>
        <authorList>
            <person name="Kobayashi K."/>
            <person name="Nishida H."/>
        </authorList>
    </citation>
    <scope>NUCLEOTIDE SEQUENCE</scope>
    <source>
        <strain evidence="2">B-12</strain>
    </source>
</reference>
<dbReference type="InterPro" id="IPR051162">
    <property type="entry name" value="T4SS_component"/>
</dbReference>
<dbReference type="AlphaFoldDB" id="A0AAX6BT65"/>
<dbReference type="SUPFAM" id="SSF52540">
    <property type="entry name" value="P-loop containing nucleoside triphosphate hydrolases"/>
    <property type="match status" value="1"/>
</dbReference>
<dbReference type="PANTHER" id="PTHR30121">
    <property type="entry name" value="UNCHARACTERIZED PROTEIN YJGR-RELATED"/>
    <property type="match status" value="1"/>
</dbReference>
<dbReference type="RefSeq" id="WP_310876695.1">
    <property type="nucleotide sequence ID" value="NZ_BSYK01000005.1"/>
</dbReference>
<accession>A0AAX6BT65</accession>
<organism evidence="2 3">
    <name type="scientific">Priestia megaterium</name>
    <name type="common">Bacillus megaterium</name>
    <dbReference type="NCBI Taxonomy" id="1404"/>
    <lineage>
        <taxon>Bacteria</taxon>
        <taxon>Bacillati</taxon>
        <taxon>Bacillota</taxon>
        <taxon>Bacilli</taxon>
        <taxon>Bacillales</taxon>
        <taxon>Bacillaceae</taxon>
        <taxon>Priestia</taxon>
    </lineage>
</organism>
<evidence type="ECO:0000256" key="1">
    <source>
        <dbReference type="SAM" id="Coils"/>
    </source>
</evidence>
<comment type="caution">
    <text evidence="2">The sequence shown here is derived from an EMBL/GenBank/DDBJ whole genome shotgun (WGS) entry which is preliminary data.</text>
</comment>
<name>A0AAX6BT65_PRIMG</name>
<keyword evidence="2" id="KW-0067">ATP-binding</keyword>
<evidence type="ECO:0000313" key="2">
    <source>
        <dbReference type="EMBL" id="GMG76973.1"/>
    </source>
</evidence>
<protein>
    <submittedName>
        <fullName evidence="2">ATP-binding protein</fullName>
    </submittedName>
</protein>
<dbReference type="PANTHER" id="PTHR30121:SF6">
    <property type="entry name" value="SLR6007 PROTEIN"/>
    <property type="match status" value="1"/>
</dbReference>
<dbReference type="GO" id="GO:0005524">
    <property type="term" value="F:ATP binding"/>
    <property type="evidence" value="ECO:0007669"/>
    <property type="project" value="UniProtKB-KW"/>
</dbReference>
<dbReference type="EMBL" id="BSYK01000005">
    <property type="protein sequence ID" value="GMG76973.1"/>
    <property type="molecule type" value="Genomic_DNA"/>
</dbReference>
<gene>
    <name evidence="2" type="ORF">ShirakiTB12_54420</name>
</gene>
<dbReference type="Pfam" id="PF12846">
    <property type="entry name" value="AAA_10"/>
    <property type="match status" value="1"/>
</dbReference>